<dbReference type="PROSITE" id="PS51009">
    <property type="entry name" value="CYTCII"/>
    <property type="match status" value="1"/>
</dbReference>
<dbReference type="GO" id="GO:0022900">
    <property type="term" value="P:electron transport chain"/>
    <property type="evidence" value="ECO:0007669"/>
    <property type="project" value="InterPro"/>
</dbReference>
<dbReference type="InterPro" id="IPR010980">
    <property type="entry name" value="Cyt_c/b562"/>
</dbReference>
<dbReference type="GO" id="GO:0005506">
    <property type="term" value="F:iron ion binding"/>
    <property type="evidence" value="ECO:0007669"/>
    <property type="project" value="InterPro"/>
</dbReference>
<evidence type="ECO:0000313" key="2">
    <source>
        <dbReference type="Proteomes" id="UP000248926"/>
    </source>
</evidence>
<dbReference type="GO" id="GO:0020037">
    <property type="term" value="F:heme binding"/>
    <property type="evidence" value="ECO:0007669"/>
    <property type="project" value="InterPro"/>
</dbReference>
<dbReference type="Gene3D" id="1.20.120.10">
    <property type="entry name" value="Cytochrome c/b562"/>
    <property type="match status" value="1"/>
</dbReference>
<dbReference type="RefSeq" id="WP_111983758.1">
    <property type="nucleotide sequence ID" value="NZ_NFZS01000004.1"/>
</dbReference>
<dbReference type="OrthoDB" id="5984407at2"/>
<dbReference type="EMBL" id="NFZS01000004">
    <property type="protein sequence ID" value="RAO75273.1"/>
    <property type="molecule type" value="Genomic_DNA"/>
</dbReference>
<accession>A0A328P1Q6</accession>
<name>A0A328P1Q6_9GAMM</name>
<dbReference type="Proteomes" id="UP000248926">
    <property type="component" value="Unassembled WGS sequence"/>
</dbReference>
<dbReference type="InterPro" id="IPR002321">
    <property type="entry name" value="Cyt_c_II"/>
</dbReference>
<gene>
    <name evidence="1" type="ORF">CA260_14385</name>
</gene>
<dbReference type="GO" id="GO:0009055">
    <property type="term" value="F:electron transfer activity"/>
    <property type="evidence" value="ECO:0007669"/>
    <property type="project" value="InterPro"/>
</dbReference>
<sequence>MRAALLIVLGLFIGILGTVFALNALRQHQPLSHSVMSLMDHHAGELRAALKAQHCEAAPMRQHLTRLLQTQADIGEAFPGVDQPFLDEAAKLHDKTQAALDAAPADCKALAAVLKPIAETCQSCHQQYR</sequence>
<organism evidence="1 2">
    <name type="scientific">Dyella jiangningensis</name>
    <dbReference type="NCBI Taxonomy" id="1379159"/>
    <lineage>
        <taxon>Bacteria</taxon>
        <taxon>Pseudomonadati</taxon>
        <taxon>Pseudomonadota</taxon>
        <taxon>Gammaproteobacteria</taxon>
        <taxon>Lysobacterales</taxon>
        <taxon>Rhodanobacteraceae</taxon>
        <taxon>Dyella</taxon>
    </lineage>
</organism>
<evidence type="ECO:0000313" key="1">
    <source>
        <dbReference type="EMBL" id="RAO75273.1"/>
    </source>
</evidence>
<protein>
    <submittedName>
        <fullName evidence="1">Cytochrome C</fullName>
    </submittedName>
</protein>
<dbReference type="AlphaFoldDB" id="A0A328P1Q6"/>
<keyword evidence="2" id="KW-1185">Reference proteome</keyword>
<dbReference type="SUPFAM" id="SSF47175">
    <property type="entry name" value="Cytochromes"/>
    <property type="match status" value="1"/>
</dbReference>
<reference evidence="1 2" key="1">
    <citation type="journal article" date="2018" name="Genet. Mol. Biol.">
        <title>The genome sequence of Dyella jiangningensis FCAV SCS01 from a lignocellulose-decomposing microbial consortium metagenome reveals potential for biotechnological applications.</title>
        <authorList>
            <person name="Desiderato J.G."/>
            <person name="Alvarenga D.O."/>
            <person name="Constancio M.T.L."/>
            <person name="Alves L.M.C."/>
            <person name="Varani A.M."/>
        </authorList>
    </citation>
    <scope>NUCLEOTIDE SEQUENCE [LARGE SCALE GENOMIC DNA]</scope>
    <source>
        <strain evidence="1 2">FCAV SCS01</strain>
    </source>
</reference>
<comment type="caution">
    <text evidence="1">The sequence shown here is derived from an EMBL/GenBank/DDBJ whole genome shotgun (WGS) entry which is preliminary data.</text>
</comment>
<proteinExistence type="predicted"/>